<evidence type="ECO:0000313" key="2">
    <source>
        <dbReference type="Proteomes" id="UP001238163"/>
    </source>
</evidence>
<sequence length="37" mass="3948">MVKAASGAYQSNPSLIDTHRFLETPGTVGNDAWNALD</sequence>
<name>A0AAE4APY8_9BACT</name>
<comment type="caution">
    <text evidence="1">The sequence shown here is derived from an EMBL/GenBank/DDBJ whole genome shotgun (WGS) entry which is preliminary data.</text>
</comment>
<dbReference type="EMBL" id="JAUSVL010000001">
    <property type="protein sequence ID" value="MDQ0290518.1"/>
    <property type="molecule type" value="Genomic_DNA"/>
</dbReference>
<protein>
    <submittedName>
        <fullName evidence="1">Uncharacterized protein</fullName>
    </submittedName>
</protein>
<dbReference type="Proteomes" id="UP001238163">
    <property type="component" value="Unassembled WGS sequence"/>
</dbReference>
<proteinExistence type="predicted"/>
<accession>A0AAE4APY8</accession>
<keyword evidence="2" id="KW-1185">Reference proteome</keyword>
<gene>
    <name evidence="1" type="ORF">J3R75_002625</name>
</gene>
<organism evidence="1 2">
    <name type="scientific">Oligosphaera ethanolica</name>
    <dbReference type="NCBI Taxonomy" id="760260"/>
    <lineage>
        <taxon>Bacteria</taxon>
        <taxon>Pseudomonadati</taxon>
        <taxon>Lentisphaerota</taxon>
        <taxon>Oligosphaeria</taxon>
        <taxon>Oligosphaerales</taxon>
        <taxon>Oligosphaeraceae</taxon>
        <taxon>Oligosphaera</taxon>
    </lineage>
</organism>
<evidence type="ECO:0000313" key="1">
    <source>
        <dbReference type="EMBL" id="MDQ0290518.1"/>
    </source>
</evidence>
<reference evidence="1" key="1">
    <citation type="submission" date="2023-07" db="EMBL/GenBank/DDBJ databases">
        <title>Genomic Encyclopedia of Type Strains, Phase IV (KMG-IV): sequencing the most valuable type-strain genomes for metagenomic binning, comparative biology and taxonomic classification.</title>
        <authorList>
            <person name="Goeker M."/>
        </authorList>
    </citation>
    <scope>NUCLEOTIDE SEQUENCE</scope>
    <source>
        <strain evidence="1">DSM 24202</strain>
    </source>
</reference>
<dbReference type="AlphaFoldDB" id="A0AAE4APY8"/>